<evidence type="ECO:0000313" key="2">
    <source>
        <dbReference type="Proteomes" id="UP000541535"/>
    </source>
</evidence>
<gene>
    <name evidence="1" type="ORF">FHS03_000173</name>
</gene>
<accession>A0A7W5FRW9</accession>
<dbReference type="Proteomes" id="UP000541535">
    <property type="component" value="Unassembled WGS sequence"/>
</dbReference>
<keyword evidence="2" id="KW-1185">Reference proteome</keyword>
<dbReference type="RefSeq" id="WP_183439146.1">
    <property type="nucleotide sequence ID" value="NZ_JACHXD010000001.1"/>
</dbReference>
<organism evidence="1 2">
    <name type="scientific">Pseudoduganella violacea</name>
    <dbReference type="NCBI Taxonomy" id="1715466"/>
    <lineage>
        <taxon>Bacteria</taxon>
        <taxon>Pseudomonadati</taxon>
        <taxon>Pseudomonadota</taxon>
        <taxon>Betaproteobacteria</taxon>
        <taxon>Burkholderiales</taxon>
        <taxon>Oxalobacteraceae</taxon>
        <taxon>Telluria group</taxon>
        <taxon>Pseudoduganella</taxon>
    </lineage>
</organism>
<reference evidence="1 2" key="1">
    <citation type="submission" date="2020-08" db="EMBL/GenBank/DDBJ databases">
        <title>Genomic Encyclopedia of Type Strains, Phase III (KMG-III): the genomes of soil and plant-associated and newly described type strains.</title>
        <authorList>
            <person name="Whitman W."/>
        </authorList>
    </citation>
    <scope>NUCLEOTIDE SEQUENCE [LARGE SCALE GENOMIC DNA]</scope>
    <source>
        <strain evidence="1 2">CECT 8897</strain>
    </source>
</reference>
<dbReference type="EMBL" id="JACHXD010000001">
    <property type="protein sequence ID" value="MBB3117154.1"/>
    <property type="molecule type" value="Genomic_DNA"/>
</dbReference>
<evidence type="ECO:0000313" key="1">
    <source>
        <dbReference type="EMBL" id="MBB3117154.1"/>
    </source>
</evidence>
<comment type="caution">
    <text evidence="1">The sequence shown here is derived from an EMBL/GenBank/DDBJ whole genome shotgun (WGS) entry which is preliminary data.</text>
</comment>
<dbReference type="AlphaFoldDB" id="A0A7W5FRW9"/>
<protein>
    <submittedName>
        <fullName evidence="1">Uncharacterized protein</fullName>
    </submittedName>
</protein>
<name>A0A7W5FRW9_9BURK</name>
<sequence>MKDEAFTVDIPPTLYFELSTHLFRTCDKRQPGEVAAQAIRTWLATERGKASGRGYQWKSLFLPDSTELRMHYRGDYYYAKVEGDRLMYNYEPVSPREWTLLVTGTVRNAWRDIWIRRNAGECWLRASMWRSQNSVEALLPYAERRRHARRSTD</sequence>
<proteinExistence type="predicted"/>